<comment type="caution">
    <text evidence="2">The sequence shown here is derived from an EMBL/GenBank/DDBJ whole genome shotgun (WGS) entry which is preliminary data.</text>
</comment>
<dbReference type="AlphaFoldDB" id="A0A8B6GBP4"/>
<feature type="non-terminal residue" evidence="2">
    <location>
        <position position="1"/>
    </location>
</feature>
<feature type="compositionally biased region" description="Basic and acidic residues" evidence="1">
    <location>
        <begin position="10"/>
        <end position="22"/>
    </location>
</feature>
<keyword evidence="3" id="KW-1185">Reference proteome</keyword>
<accession>A0A8B6GBP4</accession>
<proteinExistence type="predicted"/>
<name>A0A8B6GBP4_MYTGA</name>
<dbReference type="Proteomes" id="UP000596742">
    <property type="component" value="Unassembled WGS sequence"/>
</dbReference>
<feature type="non-terminal residue" evidence="2">
    <location>
        <position position="908"/>
    </location>
</feature>
<feature type="region of interest" description="Disordered" evidence="1">
    <location>
        <begin position="488"/>
        <end position="543"/>
    </location>
</feature>
<feature type="compositionally biased region" description="Acidic residues" evidence="1">
    <location>
        <begin position="502"/>
        <end position="529"/>
    </location>
</feature>
<feature type="region of interest" description="Disordered" evidence="1">
    <location>
        <begin position="132"/>
        <end position="151"/>
    </location>
</feature>
<feature type="region of interest" description="Disordered" evidence="1">
    <location>
        <begin position="338"/>
        <end position="360"/>
    </location>
</feature>
<gene>
    <name evidence="2" type="ORF">MGAL_10B077706</name>
</gene>
<feature type="region of interest" description="Disordered" evidence="1">
    <location>
        <begin position="265"/>
        <end position="294"/>
    </location>
</feature>
<feature type="region of interest" description="Disordered" evidence="1">
    <location>
        <begin position="1"/>
        <end position="39"/>
    </location>
</feature>
<evidence type="ECO:0000313" key="2">
    <source>
        <dbReference type="EMBL" id="VDI61807.1"/>
    </source>
</evidence>
<evidence type="ECO:0000256" key="1">
    <source>
        <dbReference type="SAM" id="MobiDB-lite"/>
    </source>
</evidence>
<feature type="compositionally biased region" description="Basic and acidic residues" evidence="1">
    <location>
        <begin position="279"/>
        <end position="294"/>
    </location>
</feature>
<organism evidence="2 3">
    <name type="scientific">Mytilus galloprovincialis</name>
    <name type="common">Mediterranean mussel</name>
    <dbReference type="NCBI Taxonomy" id="29158"/>
    <lineage>
        <taxon>Eukaryota</taxon>
        <taxon>Metazoa</taxon>
        <taxon>Spiralia</taxon>
        <taxon>Lophotrochozoa</taxon>
        <taxon>Mollusca</taxon>
        <taxon>Bivalvia</taxon>
        <taxon>Autobranchia</taxon>
        <taxon>Pteriomorphia</taxon>
        <taxon>Mytilida</taxon>
        <taxon>Mytiloidea</taxon>
        <taxon>Mytilidae</taxon>
        <taxon>Mytilinae</taxon>
        <taxon>Mytilus</taxon>
    </lineage>
</organism>
<feature type="compositionally biased region" description="Basic residues" evidence="1">
    <location>
        <begin position="348"/>
        <end position="357"/>
    </location>
</feature>
<feature type="compositionally biased region" description="Polar residues" evidence="1">
    <location>
        <begin position="23"/>
        <end position="33"/>
    </location>
</feature>
<sequence>NDSNQGSLEPDAREDRMRKQYFDSKSTTDNNLTHESKHKSTCSINNDKLLNAKGEFKSSNNYSSNVPLQYDRITATKDSRRTLSMLYSYKLPYDNIYDDSQKPSEFGYKTVDLVHGCSLDSESKEINKDTRSFGKGNANNSHMCSHSDLSRSDNTKKYETMEILDKLSHYSSYRLGKDDKCLNAYEISTGNHVNSNIIATNEKDKKCLRKSTNRELKEDITPVKCKVLRKKNEKHLNGKTPHGTVGYIAYRTVVADHQNVNNVEQSIRKTKSVQPRTNSDQKLKQNGTKQHEYSLKRSNIKFNTDNSNFKDNQLQLKPKSLAKFRDELYSNCRCHKHRGQDQNGTSHLRTRKVKAHSKSRDIRNKVLSKQLNNVRNNVRNIPNVKFSQASTDNKLCTINNTITEEMYQIHQKNDSYNSFNTCFKTIINENTQCLTWSKNNILDQHGNTTRDKFGKYTSEFRKDGQAKMSLQNEGVKFIDSRQDKDFRNVNVEESKDEFQIPDVDDDSNSDEAESDDEVFNDEKEVDEGDDKPKPRKSVMLSGNSRRTDFTLSSTLSNRTPFSEYEYTEREIANDVISTILDDVIDLVWQANVSRFKNHVCKANDIFGDETVGCIVLVDEEKQPSISFDCEIQKPSSFPNTVETYEILIGNIVKIKVHGGQAVREGYVKVAVPFNKSNMRFFHEPVLRIFNSKSNSWISIDSFENIYFDENDLDLSVLETNLSNEEESVYVVVARPAAEYITFDKNFQDYDSRIDSDVTVSSPFGSRIKTDTVSIKFTVLPISVDIVAETRDSSENDCQALVGASPVVIIEQSYRNPQPLFICLPCERPNLNALKNRLSGAPCPQDSGIVTMSRLSKCAMHDFVETWSETESHLIRIGGCERLKCELMTYNDVAEDNKVSFCIHEQKTT</sequence>
<reference evidence="2" key="1">
    <citation type="submission" date="2018-11" db="EMBL/GenBank/DDBJ databases">
        <authorList>
            <person name="Alioto T."/>
            <person name="Alioto T."/>
        </authorList>
    </citation>
    <scope>NUCLEOTIDE SEQUENCE</scope>
</reference>
<protein>
    <submittedName>
        <fullName evidence="2">Uncharacterized protein</fullName>
    </submittedName>
</protein>
<dbReference type="EMBL" id="UYJE01008190">
    <property type="protein sequence ID" value="VDI61807.1"/>
    <property type="molecule type" value="Genomic_DNA"/>
</dbReference>
<evidence type="ECO:0000313" key="3">
    <source>
        <dbReference type="Proteomes" id="UP000596742"/>
    </source>
</evidence>
<feature type="compositionally biased region" description="Basic and acidic residues" evidence="1">
    <location>
        <begin position="488"/>
        <end position="498"/>
    </location>
</feature>